<gene>
    <name evidence="2" type="ORF">GU243_07455</name>
</gene>
<feature type="transmembrane region" description="Helical" evidence="1">
    <location>
        <begin position="396"/>
        <end position="415"/>
    </location>
</feature>
<reference evidence="2 3" key="1">
    <citation type="submission" date="2020-01" db="EMBL/GenBank/DDBJ databases">
        <title>Pseudarthrobacter psychrotolerans sp. nov., isolated from antarctic soil.</title>
        <authorList>
            <person name="Shin Y."/>
            <person name="Park W."/>
        </authorList>
    </citation>
    <scope>NUCLEOTIDE SEQUENCE [LARGE SCALE GENOMIC DNA]</scope>
    <source>
        <strain evidence="2 3">YJ56</strain>
    </source>
</reference>
<keyword evidence="3" id="KW-1185">Reference proteome</keyword>
<accession>A0A6P1NM89</accession>
<dbReference type="Pfam" id="PF09913">
    <property type="entry name" value="DUF2142"/>
    <property type="match status" value="1"/>
</dbReference>
<dbReference type="KEGG" id="psey:GU243_07455"/>
<feature type="transmembrane region" description="Helical" evidence="1">
    <location>
        <begin position="473"/>
        <end position="494"/>
    </location>
</feature>
<evidence type="ECO:0000256" key="1">
    <source>
        <dbReference type="SAM" id="Phobius"/>
    </source>
</evidence>
<name>A0A6P1NM89_9MICC</name>
<organism evidence="2 3">
    <name type="scientific">Pseudarthrobacter psychrotolerans</name>
    <dbReference type="NCBI Taxonomy" id="2697569"/>
    <lineage>
        <taxon>Bacteria</taxon>
        <taxon>Bacillati</taxon>
        <taxon>Actinomycetota</taxon>
        <taxon>Actinomycetes</taxon>
        <taxon>Micrococcales</taxon>
        <taxon>Micrococcaceae</taxon>
        <taxon>Pseudarthrobacter</taxon>
    </lineage>
</organism>
<feature type="transmembrane region" description="Helical" evidence="1">
    <location>
        <begin position="139"/>
        <end position="158"/>
    </location>
</feature>
<dbReference type="Proteomes" id="UP000464186">
    <property type="component" value="Chromosome"/>
</dbReference>
<feature type="transmembrane region" description="Helical" evidence="1">
    <location>
        <begin position="218"/>
        <end position="235"/>
    </location>
</feature>
<feature type="transmembrane region" description="Helical" evidence="1">
    <location>
        <begin position="427"/>
        <end position="447"/>
    </location>
</feature>
<dbReference type="EMBL" id="CP047898">
    <property type="protein sequence ID" value="QHK19600.1"/>
    <property type="molecule type" value="Genomic_DNA"/>
</dbReference>
<feature type="transmembrane region" description="Helical" evidence="1">
    <location>
        <begin position="194"/>
        <end position="211"/>
    </location>
</feature>
<dbReference type="InterPro" id="IPR018674">
    <property type="entry name" value="DUF2142_membrane"/>
</dbReference>
<dbReference type="AlphaFoldDB" id="A0A6P1NM89"/>
<proteinExistence type="predicted"/>
<feature type="transmembrane region" description="Helical" evidence="1">
    <location>
        <begin position="365"/>
        <end position="384"/>
    </location>
</feature>
<protein>
    <submittedName>
        <fullName evidence="2">DUF2142 domain-containing protein</fullName>
    </submittedName>
</protein>
<feature type="transmembrane region" description="Helical" evidence="1">
    <location>
        <begin position="270"/>
        <end position="289"/>
    </location>
</feature>
<sequence length="549" mass="58079">MKHAILSPPDRRPGARWFWWPLLVIFVMSSGWAMASPISSIPDEPAHIIKAAAVVRGELVGAQTGGGGPLLAVRVPRFIEHTDQITCFVRDVVNTPQCSPAIPGDPTEIVSGLTTAGLYNPVYYAAVGWPSLLTSGFKAVYGMRLVSALLTSIFLALAFSALSLVPRNKWAIMTLAAAVTPMTLFLNGSVNPNSLEYGTTAAIAANLLLLLKGSLRGRALVVPVVATTVAAALLANTKALSLLWLLVVVVAVLILGTAAELKALLRRPPVWAGAAVIGASCAYALWWVASYNSLDSKPFDGAGLSFDAGAEIMIDKTFLFMHGYVGQFGWLELDAPTGVMALWTAVFFSAALAGIIYGSGRYRTATIFVSAALLVLPVLLQAVIITDQGMVWQGRYILAIFVPCLMIAGIALDNANPRPWPAPAVPALNTIIVLLAVCHVVTFIWVLRRYVTGLAMDIRWDEMISNPQWQPPLGTLTAVAVFAAGTVLGAVLLLSHVRSNAVFAAGSPRDATLVAQPVPAADSTPPDDPGLASRARGNEHLASLTLGKP</sequence>
<feature type="transmembrane region" description="Helical" evidence="1">
    <location>
        <begin position="17"/>
        <end position="35"/>
    </location>
</feature>
<feature type="transmembrane region" description="Helical" evidence="1">
    <location>
        <begin position="241"/>
        <end position="258"/>
    </location>
</feature>
<keyword evidence="1" id="KW-0472">Membrane</keyword>
<feature type="transmembrane region" description="Helical" evidence="1">
    <location>
        <begin position="170"/>
        <end position="188"/>
    </location>
</feature>
<feature type="transmembrane region" description="Helical" evidence="1">
    <location>
        <begin position="340"/>
        <end position="358"/>
    </location>
</feature>
<keyword evidence="1" id="KW-0812">Transmembrane</keyword>
<evidence type="ECO:0000313" key="2">
    <source>
        <dbReference type="EMBL" id="QHK19600.1"/>
    </source>
</evidence>
<keyword evidence="1" id="KW-1133">Transmembrane helix</keyword>
<evidence type="ECO:0000313" key="3">
    <source>
        <dbReference type="Proteomes" id="UP000464186"/>
    </source>
</evidence>